<keyword evidence="4" id="KW-1185">Reference proteome</keyword>
<proteinExistence type="predicted"/>
<dbReference type="Proteomes" id="UP000009328">
    <property type="component" value="Unassembled WGS sequence"/>
</dbReference>
<protein>
    <submittedName>
        <fullName evidence="3">RING finger protein</fullName>
    </submittedName>
</protein>
<dbReference type="Pfam" id="PF17123">
    <property type="entry name" value="zf-RING_11"/>
    <property type="match status" value="1"/>
</dbReference>
<organism evidence="3 4">
    <name type="scientific">Wickerhamomyces ciferrii (strain ATCC 14091 / BCRC 22168 / CBS 111 / JCM 3599 / NBRC 0793 / NRRL Y-1031 F-60-10)</name>
    <name type="common">Yeast</name>
    <name type="synonym">Pichia ciferrii</name>
    <dbReference type="NCBI Taxonomy" id="1206466"/>
    <lineage>
        <taxon>Eukaryota</taxon>
        <taxon>Fungi</taxon>
        <taxon>Dikarya</taxon>
        <taxon>Ascomycota</taxon>
        <taxon>Saccharomycotina</taxon>
        <taxon>Saccharomycetes</taxon>
        <taxon>Phaffomycetales</taxon>
        <taxon>Wickerhamomycetaceae</taxon>
        <taxon>Wickerhamomyces</taxon>
    </lineage>
</organism>
<dbReference type="GO" id="GO:0008270">
    <property type="term" value="F:zinc ion binding"/>
    <property type="evidence" value="ECO:0007669"/>
    <property type="project" value="UniProtKB-KW"/>
</dbReference>
<feature type="domain" description="RING-type" evidence="2">
    <location>
        <begin position="66"/>
        <end position="118"/>
    </location>
</feature>
<dbReference type="PROSITE" id="PS50089">
    <property type="entry name" value="ZF_RING_2"/>
    <property type="match status" value="1"/>
</dbReference>
<dbReference type="AlphaFoldDB" id="K0KWM5"/>
<keyword evidence="1" id="KW-0862">Zinc</keyword>
<evidence type="ECO:0000256" key="1">
    <source>
        <dbReference type="PROSITE-ProRule" id="PRU00175"/>
    </source>
</evidence>
<evidence type="ECO:0000313" key="4">
    <source>
        <dbReference type="Proteomes" id="UP000009328"/>
    </source>
</evidence>
<keyword evidence="1" id="KW-0863">Zinc-finger</keyword>
<keyword evidence="1" id="KW-0479">Metal-binding</keyword>
<evidence type="ECO:0000259" key="2">
    <source>
        <dbReference type="PROSITE" id="PS50089"/>
    </source>
</evidence>
<gene>
    <name evidence="3" type="ORF">BN7_5486</name>
</gene>
<evidence type="ECO:0000313" key="3">
    <source>
        <dbReference type="EMBL" id="CCH45899.1"/>
    </source>
</evidence>
<dbReference type="Gene3D" id="3.30.40.10">
    <property type="entry name" value="Zinc/RING finger domain, C3HC4 (zinc finger)"/>
    <property type="match status" value="1"/>
</dbReference>
<dbReference type="InParanoid" id="K0KWM5"/>
<dbReference type="SMART" id="SM00184">
    <property type="entry name" value="RING"/>
    <property type="match status" value="1"/>
</dbReference>
<dbReference type="SUPFAM" id="SSF57850">
    <property type="entry name" value="RING/U-box"/>
    <property type="match status" value="1"/>
</dbReference>
<name>K0KWM5_WICCF</name>
<dbReference type="InterPro" id="IPR001841">
    <property type="entry name" value="Znf_RING"/>
</dbReference>
<accession>K0KWM5</accession>
<comment type="caution">
    <text evidence="3">The sequence shown here is derived from an EMBL/GenBank/DDBJ whole genome shotgun (WGS) entry which is preliminary data.</text>
</comment>
<dbReference type="EMBL" id="CAIF01000217">
    <property type="protein sequence ID" value="CCH45899.1"/>
    <property type="molecule type" value="Genomic_DNA"/>
</dbReference>
<dbReference type="HOGENOM" id="CLU_1807713_0_0_1"/>
<reference evidence="3 4" key="1">
    <citation type="journal article" date="2012" name="Eukaryot. Cell">
        <title>Draft genome sequence of Wickerhamomyces ciferrii NRRL Y-1031 F-60-10.</title>
        <authorList>
            <person name="Schneider J."/>
            <person name="Andrea H."/>
            <person name="Blom J."/>
            <person name="Jaenicke S."/>
            <person name="Ruckert C."/>
            <person name="Schorsch C."/>
            <person name="Szczepanowski R."/>
            <person name="Farwick M."/>
            <person name="Goesmann A."/>
            <person name="Puhler A."/>
            <person name="Schaffer S."/>
            <person name="Tauch A."/>
            <person name="Kohler T."/>
            <person name="Brinkrolf K."/>
        </authorList>
    </citation>
    <scope>NUCLEOTIDE SEQUENCE [LARGE SCALE GENOMIC DNA]</scope>
    <source>
        <strain evidence="4">ATCC 14091 / BCRC 22168 / CBS 111 / JCM 3599 / NBRC 0793 / NRRL Y-1031 F-60-10</strain>
    </source>
</reference>
<dbReference type="InterPro" id="IPR013083">
    <property type="entry name" value="Znf_RING/FYVE/PHD"/>
</dbReference>
<sequence length="143" mass="16624">MQVFSERDPNSNVVTRSQIDSHNFNQETLSQIAESSIVPPDDSYKIITTTELESPEHEELLNQDVCLICFEAYSDSHDNLVELPCAHKFHYKCFIKTGRANGHRNDVERPNMKCCTCQLSLIQYHQYLVDYNLDHKQVEFVNK</sequence>